<name>A0A0E9W786_ANGAN</name>
<reference evidence="1" key="2">
    <citation type="journal article" date="2015" name="Fish Shellfish Immunol.">
        <title>Early steps in the European eel (Anguilla anguilla)-Vibrio vulnificus interaction in the gills: Role of the RtxA13 toxin.</title>
        <authorList>
            <person name="Callol A."/>
            <person name="Pajuelo D."/>
            <person name="Ebbesson L."/>
            <person name="Teles M."/>
            <person name="MacKenzie S."/>
            <person name="Amaro C."/>
        </authorList>
    </citation>
    <scope>NUCLEOTIDE SEQUENCE</scope>
</reference>
<protein>
    <submittedName>
        <fullName evidence="1">Uncharacterized protein</fullName>
    </submittedName>
</protein>
<evidence type="ECO:0000313" key="1">
    <source>
        <dbReference type="EMBL" id="JAH85323.1"/>
    </source>
</evidence>
<accession>A0A0E9W786</accession>
<organism evidence="1">
    <name type="scientific">Anguilla anguilla</name>
    <name type="common">European freshwater eel</name>
    <name type="synonym">Muraena anguilla</name>
    <dbReference type="NCBI Taxonomy" id="7936"/>
    <lineage>
        <taxon>Eukaryota</taxon>
        <taxon>Metazoa</taxon>
        <taxon>Chordata</taxon>
        <taxon>Craniata</taxon>
        <taxon>Vertebrata</taxon>
        <taxon>Euteleostomi</taxon>
        <taxon>Actinopterygii</taxon>
        <taxon>Neopterygii</taxon>
        <taxon>Teleostei</taxon>
        <taxon>Anguilliformes</taxon>
        <taxon>Anguillidae</taxon>
        <taxon>Anguilla</taxon>
    </lineage>
</organism>
<dbReference type="AlphaFoldDB" id="A0A0E9W786"/>
<proteinExistence type="predicted"/>
<sequence length="38" mass="4258">MGSLITLCDRHIKEQLHATLDQRKKGQIRAVPPTMPSS</sequence>
<dbReference type="EMBL" id="GBXM01023254">
    <property type="protein sequence ID" value="JAH85323.1"/>
    <property type="molecule type" value="Transcribed_RNA"/>
</dbReference>
<reference evidence="1" key="1">
    <citation type="submission" date="2014-11" db="EMBL/GenBank/DDBJ databases">
        <authorList>
            <person name="Amaro Gonzalez C."/>
        </authorList>
    </citation>
    <scope>NUCLEOTIDE SEQUENCE</scope>
</reference>